<comment type="caution">
    <text evidence="2">The sequence shown here is derived from an EMBL/GenBank/DDBJ whole genome shotgun (WGS) entry which is preliminary data.</text>
</comment>
<dbReference type="PANTHER" id="PTHR30157">
    <property type="entry name" value="FERRIC REDUCTASE, NADPH-DEPENDENT"/>
    <property type="match status" value="1"/>
</dbReference>
<dbReference type="EMBL" id="BSTI01000019">
    <property type="protein sequence ID" value="GLY69994.1"/>
    <property type="molecule type" value="Genomic_DNA"/>
</dbReference>
<feature type="domain" description="FAD-binding FR-type" evidence="1">
    <location>
        <begin position="6"/>
        <end position="128"/>
    </location>
</feature>
<dbReference type="InterPro" id="IPR013113">
    <property type="entry name" value="SIP_FAD-bd"/>
</dbReference>
<sequence length="283" mass="30612">MAGNPRPVTRLRVLRTERLTPHLIRIVSAGDGFRPNEFTDAYVKVLFPVPGVTYPEPFDLAVIRAELPREQWPRMRSYTVRNYDPPTGELTLDFVHHGDEGLAGPWAAAAKPGDELLVSGPGGAYAPGDEADWHLLAGDESALPAIAASLEAMPAGVPAHVFVEVADAAEEQVLVTKADARITWLHRGSGGLPPVGGMGAEPPQDTATGDADLARAVRKLDFPAGTVQAFVHGEAGFVRQLRRYLLDERGVRRDLLSISGYWRRGATDEQWRAEKAAERAAGT</sequence>
<accession>A0A9W6R5V4</accession>
<dbReference type="AlphaFoldDB" id="A0A9W6R5V4"/>
<dbReference type="GO" id="GO:0016491">
    <property type="term" value="F:oxidoreductase activity"/>
    <property type="evidence" value="ECO:0007669"/>
    <property type="project" value="InterPro"/>
</dbReference>
<dbReference type="PANTHER" id="PTHR30157:SF0">
    <property type="entry name" value="NADPH-DEPENDENT FERRIC-CHELATE REDUCTASE"/>
    <property type="match status" value="1"/>
</dbReference>
<dbReference type="Gene3D" id="3.40.50.80">
    <property type="entry name" value="Nucleotide-binding domain of ferredoxin-NADP reductase (FNR) module"/>
    <property type="match status" value="1"/>
</dbReference>
<evidence type="ECO:0000259" key="1">
    <source>
        <dbReference type="PROSITE" id="PS51384"/>
    </source>
</evidence>
<dbReference type="InterPro" id="IPR039374">
    <property type="entry name" value="SIP_fam"/>
</dbReference>
<protein>
    <submittedName>
        <fullName evidence="2">Siderophore-interacting protein</fullName>
    </submittedName>
</protein>
<dbReference type="Proteomes" id="UP001165136">
    <property type="component" value="Unassembled WGS sequence"/>
</dbReference>
<dbReference type="PROSITE" id="PS51384">
    <property type="entry name" value="FAD_FR"/>
    <property type="match status" value="1"/>
</dbReference>
<gene>
    <name evidence="2" type="ORF">Atai01_66130</name>
</gene>
<name>A0A9W6R5V4_9PSEU</name>
<organism evidence="2 3">
    <name type="scientific">Amycolatopsis taiwanensis</name>
    <dbReference type="NCBI Taxonomy" id="342230"/>
    <lineage>
        <taxon>Bacteria</taxon>
        <taxon>Bacillati</taxon>
        <taxon>Actinomycetota</taxon>
        <taxon>Actinomycetes</taxon>
        <taxon>Pseudonocardiales</taxon>
        <taxon>Pseudonocardiaceae</taxon>
        <taxon>Amycolatopsis</taxon>
    </lineage>
</organism>
<dbReference type="FunFam" id="2.40.30.10:FF:000131">
    <property type="entry name" value="NADPH-dependent ferric siderophore reductase"/>
    <property type="match status" value="1"/>
</dbReference>
<dbReference type="Pfam" id="PF04954">
    <property type="entry name" value="SIP"/>
    <property type="match status" value="1"/>
</dbReference>
<dbReference type="CDD" id="cd06193">
    <property type="entry name" value="siderophore_interacting"/>
    <property type="match status" value="1"/>
</dbReference>
<keyword evidence="3" id="KW-1185">Reference proteome</keyword>
<evidence type="ECO:0000313" key="2">
    <source>
        <dbReference type="EMBL" id="GLY69994.1"/>
    </source>
</evidence>
<dbReference type="RefSeq" id="WP_285489327.1">
    <property type="nucleotide sequence ID" value="NZ_BSTI01000019.1"/>
</dbReference>
<reference evidence="2" key="1">
    <citation type="submission" date="2023-03" db="EMBL/GenBank/DDBJ databases">
        <title>Amycolatopsis taiwanensis NBRC 103393.</title>
        <authorList>
            <person name="Ichikawa N."/>
            <person name="Sato H."/>
            <person name="Tonouchi N."/>
        </authorList>
    </citation>
    <scope>NUCLEOTIDE SEQUENCE</scope>
    <source>
        <strain evidence="2">NBRC 103393</strain>
    </source>
</reference>
<dbReference type="Gene3D" id="2.40.30.10">
    <property type="entry name" value="Translation factors"/>
    <property type="match status" value="1"/>
</dbReference>
<dbReference type="InterPro" id="IPR039261">
    <property type="entry name" value="FNR_nucleotide-bd"/>
</dbReference>
<dbReference type="Pfam" id="PF08021">
    <property type="entry name" value="FAD_binding_9"/>
    <property type="match status" value="1"/>
</dbReference>
<dbReference type="InterPro" id="IPR017927">
    <property type="entry name" value="FAD-bd_FR_type"/>
</dbReference>
<evidence type="ECO:0000313" key="3">
    <source>
        <dbReference type="Proteomes" id="UP001165136"/>
    </source>
</evidence>
<dbReference type="InterPro" id="IPR007037">
    <property type="entry name" value="SIP_rossman_dom"/>
</dbReference>
<proteinExistence type="predicted"/>
<dbReference type="SUPFAM" id="SSF63380">
    <property type="entry name" value="Riboflavin synthase domain-like"/>
    <property type="match status" value="1"/>
</dbReference>
<dbReference type="InterPro" id="IPR017938">
    <property type="entry name" value="Riboflavin_synthase-like_b-brl"/>
</dbReference>